<keyword evidence="2" id="KW-0175">Coiled coil</keyword>
<dbReference type="Pfam" id="PF13411">
    <property type="entry name" value="MerR_1"/>
    <property type="match status" value="1"/>
</dbReference>
<dbReference type="SMART" id="SM00422">
    <property type="entry name" value="HTH_MERR"/>
    <property type="match status" value="1"/>
</dbReference>
<dbReference type="PANTHER" id="PTHR30204">
    <property type="entry name" value="REDOX-CYCLING DRUG-SENSING TRANSCRIPTIONAL ACTIVATOR SOXR"/>
    <property type="match status" value="1"/>
</dbReference>
<sequence>MAHLAGITRDEAEGGTADSKAGAFTIGDLAREFDVTLRTLRFYEDKGLLSPRREGLNRLYSRRDRSRLKLILMGKKVGFSLAEIKEMLDLYDLKDGQALQMRVALKKFQEQIGVLERQRQDIEQALEELHRTVDVVSGMLRQKEAGAA</sequence>
<dbReference type="PROSITE" id="PS50937">
    <property type="entry name" value="HTH_MERR_2"/>
    <property type="match status" value="1"/>
</dbReference>
<dbReference type="SUPFAM" id="SSF46955">
    <property type="entry name" value="Putative DNA-binding domain"/>
    <property type="match status" value="1"/>
</dbReference>
<keyword evidence="1 4" id="KW-0238">DNA-binding</keyword>
<dbReference type="CDD" id="cd04776">
    <property type="entry name" value="HTH_GnyR"/>
    <property type="match status" value="1"/>
</dbReference>
<protein>
    <submittedName>
        <fullName evidence="4">DNA-binding transcriptional MerR regulator</fullName>
    </submittedName>
</protein>
<feature type="coiled-coil region" evidence="2">
    <location>
        <begin position="105"/>
        <end position="135"/>
    </location>
</feature>
<dbReference type="EMBL" id="JACHOO010000004">
    <property type="protein sequence ID" value="MBB5753389.1"/>
    <property type="molecule type" value="Genomic_DNA"/>
</dbReference>
<evidence type="ECO:0000313" key="5">
    <source>
        <dbReference type="Proteomes" id="UP000523821"/>
    </source>
</evidence>
<gene>
    <name evidence="4" type="ORF">GGQ63_002455</name>
</gene>
<evidence type="ECO:0000259" key="3">
    <source>
        <dbReference type="PROSITE" id="PS50937"/>
    </source>
</evidence>
<organism evidence="4 5">
    <name type="scientific">Prosthecomicrobium pneumaticum</name>
    <dbReference type="NCBI Taxonomy" id="81895"/>
    <lineage>
        <taxon>Bacteria</taxon>
        <taxon>Pseudomonadati</taxon>
        <taxon>Pseudomonadota</taxon>
        <taxon>Alphaproteobacteria</taxon>
        <taxon>Hyphomicrobiales</taxon>
        <taxon>Kaistiaceae</taxon>
        <taxon>Prosthecomicrobium</taxon>
    </lineage>
</organism>
<evidence type="ECO:0000256" key="2">
    <source>
        <dbReference type="SAM" id="Coils"/>
    </source>
</evidence>
<dbReference type="Proteomes" id="UP000523821">
    <property type="component" value="Unassembled WGS sequence"/>
</dbReference>
<keyword evidence="5" id="KW-1185">Reference proteome</keyword>
<feature type="domain" description="HTH merR-type" evidence="3">
    <location>
        <begin position="23"/>
        <end position="90"/>
    </location>
</feature>
<proteinExistence type="predicted"/>
<accession>A0A7W9FMI8</accession>
<dbReference type="InterPro" id="IPR009061">
    <property type="entry name" value="DNA-bd_dom_put_sf"/>
</dbReference>
<dbReference type="AlphaFoldDB" id="A0A7W9FMI8"/>
<dbReference type="GO" id="GO:0003677">
    <property type="term" value="F:DNA binding"/>
    <property type="evidence" value="ECO:0007669"/>
    <property type="project" value="UniProtKB-KW"/>
</dbReference>
<evidence type="ECO:0000313" key="4">
    <source>
        <dbReference type="EMBL" id="MBB5753389.1"/>
    </source>
</evidence>
<dbReference type="InterPro" id="IPR047057">
    <property type="entry name" value="MerR_fam"/>
</dbReference>
<comment type="caution">
    <text evidence="4">The sequence shown here is derived from an EMBL/GenBank/DDBJ whole genome shotgun (WGS) entry which is preliminary data.</text>
</comment>
<reference evidence="4 5" key="1">
    <citation type="submission" date="2020-08" db="EMBL/GenBank/DDBJ databases">
        <title>Genomic Encyclopedia of Type Strains, Phase IV (KMG-IV): sequencing the most valuable type-strain genomes for metagenomic binning, comparative biology and taxonomic classification.</title>
        <authorList>
            <person name="Goeker M."/>
        </authorList>
    </citation>
    <scope>NUCLEOTIDE SEQUENCE [LARGE SCALE GENOMIC DNA]</scope>
    <source>
        <strain evidence="4 5">DSM 16268</strain>
    </source>
</reference>
<dbReference type="PANTHER" id="PTHR30204:SF58">
    <property type="entry name" value="HTH-TYPE TRANSCRIPTIONAL REGULATOR YFMP"/>
    <property type="match status" value="1"/>
</dbReference>
<evidence type="ECO:0000256" key="1">
    <source>
        <dbReference type="ARBA" id="ARBA00023125"/>
    </source>
</evidence>
<name>A0A7W9FMI8_9HYPH</name>
<dbReference type="InterPro" id="IPR000551">
    <property type="entry name" value="MerR-type_HTH_dom"/>
</dbReference>
<dbReference type="Gene3D" id="1.10.1660.10">
    <property type="match status" value="1"/>
</dbReference>
<dbReference type="GO" id="GO:0003700">
    <property type="term" value="F:DNA-binding transcription factor activity"/>
    <property type="evidence" value="ECO:0007669"/>
    <property type="project" value="InterPro"/>
</dbReference>